<evidence type="ECO:0000313" key="8">
    <source>
        <dbReference type="Proteomes" id="UP000284434"/>
    </source>
</evidence>
<reference evidence="6" key="3">
    <citation type="submission" date="2023-01" db="EMBL/GenBank/DDBJ databases">
        <title>Human gut microbiome strain richness.</title>
        <authorList>
            <person name="Chen-Liaw A."/>
        </authorList>
    </citation>
    <scope>NUCLEOTIDE SEQUENCE</scope>
    <source>
        <strain evidence="6">RTP21484st1_B7_RTP21484_190118</strain>
    </source>
</reference>
<dbReference type="PANTHER" id="PTHR36984">
    <property type="entry name" value="CRISPR-ASSOCIATED ENDORIBONUCLEASE CAS6 1"/>
    <property type="match status" value="1"/>
</dbReference>
<dbReference type="Proteomes" id="UP001199750">
    <property type="component" value="Unassembled WGS sequence"/>
</dbReference>
<comment type="similarity">
    <text evidence="1">Belongs to the CRISPR-associated protein Cas6/Cse3/CasE family.</text>
</comment>
<accession>A0A413IC38</accession>
<dbReference type="Pfam" id="PF01881">
    <property type="entry name" value="Cas_Cas6_C"/>
    <property type="match status" value="1"/>
</dbReference>
<dbReference type="InterPro" id="IPR010156">
    <property type="entry name" value="CRISPR-assoc_prot_Cas6"/>
</dbReference>
<organism evidence="7 8">
    <name type="scientific">Odoribacter splanchnicus</name>
    <dbReference type="NCBI Taxonomy" id="28118"/>
    <lineage>
        <taxon>Bacteria</taxon>
        <taxon>Pseudomonadati</taxon>
        <taxon>Bacteroidota</taxon>
        <taxon>Bacteroidia</taxon>
        <taxon>Bacteroidales</taxon>
        <taxon>Odoribacteraceae</taxon>
        <taxon>Odoribacter</taxon>
    </lineage>
</organism>
<protein>
    <submittedName>
        <fullName evidence="7">CRISPR-associated endoribonuclease Cas6</fullName>
    </submittedName>
</protein>
<comment type="caution">
    <text evidence="7">The sequence shown here is derived from an EMBL/GenBank/DDBJ whole genome shotgun (WGS) entry which is preliminary data.</text>
</comment>
<evidence type="ECO:0000259" key="4">
    <source>
        <dbReference type="Pfam" id="PF01881"/>
    </source>
</evidence>
<dbReference type="Gene3D" id="3.30.70.1900">
    <property type="match status" value="1"/>
</dbReference>
<dbReference type="EMBL" id="JAKNDN010000036">
    <property type="protein sequence ID" value="MCG4961446.1"/>
    <property type="molecule type" value="Genomic_DNA"/>
</dbReference>
<evidence type="ECO:0000313" key="6">
    <source>
        <dbReference type="EMBL" id="MDB9224583.1"/>
    </source>
</evidence>
<dbReference type="InterPro" id="IPR045747">
    <property type="entry name" value="CRISPR-assoc_prot_Cas6_N_sf"/>
</dbReference>
<dbReference type="RefSeq" id="WP_087394870.1">
    <property type="nucleotide sequence ID" value="NZ_JABWDG010000045.1"/>
</dbReference>
<keyword evidence="2" id="KW-0694">RNA-binding</keyword>
<dbReference type="NCBIfam" id="TIGR01877">
    <property type="entry name" value="cas_cas6"/>
    <property type="match status" value="1"/>
</dbReference>
<proteinExistence type="inferred from homology"/>
<evidence type="ECO:0000256" key="3">
    <source>
        <dbReference type="ARBA" id="ARBA00023118"/>
    </source>
</evidence>
<dbReference type="Proteomes" id="UP001212263">
    <property type="component" value="Unassembled WGS sequence"/>
</dbReference>
<dbReference type="Gene3D" id="3.30.70.1890">
    <property type="match status" value="1"/>
</dbReference>
<dbReference type="GO" id="GO:0003723">
    <property type="term" value="F:RNA binding"/>
    <property type="evidence" value="ECO:0007669"/>
    <property type="project" value="UniProtKB-KW"/>
</dbReference>
<name>A0A413IC38_9BACT</name>
<feature type="domain" description="CRISPR associated protein Cas6 C-terminal" evidence="4">
    <location>
        <begin position="106"/>
        <end position="218"/>
    </location>
</feature>
<dbReference type="CDD" id="cd21140">
    <property type="entry name" value="Cas6_I-like"/>
    <property type="match status" value="1"/>
</dbReference>
<evidence type="ECO:0000313" key="5">
    <source>
        <dbReference type="EMBL" id="MCG4961446.1"/>
    </source>
</evidence>
<dbReference type="EMBL" id="JAQMRD010000027">
    <property type="protein sequence ID" value="MDB9224583.1"/>
    <property type="molecule type" value="Genomic_DNA"/>
</dbReference>
<dbReference type="GO" id="GO:0016788">
    <property type="term" value="F:hydrolase activity, acting on ester bonds"/>
    <property type="evidence" value="ECO:0007669"/>
    <property type="project" value="InterPro"/>
</dbReference>
<evidence type="ECO:0000313" key="7">
    <source>
        <dbReference type="EMBL" id="RGY06523.1"/>
    </source>
</evidence>
<dbReference type="InterPro" id="IPR049435">
    <property type="entry name" value="Cas_Cas6_C"/>
</dbReference>
<reference evidence="7 8" key="1">
    <citation type="submission" date="2018-08" db="EMBL/GenBank/DDBJ databases">
        <title>A genome reference for cultivated species of the human gut microbiota.</title>
        <authorList>
            <person name="Zou Y."/>
            <person name="Xue W."/>
            <person name="Luo G."/>
        </authorList>
    </citation>
    <scope>NUCLEOTIDE SEQUENCE [LARGE SCALE GENOMIC DNA]</scope>
    <source>
        <strain evidence="7 8">OF03-11</strain>
    </source>
</reference>
<evidence type="ECO:0000256" key="2">
    <source>
        <dbReference type="ARBA" id="ARBA00022884"/>
    </source>
</evidence>
<dbReference type="AlphaFoldDB" id="A0A413IC38"/>
<keyword evidence="3" id="KW-0051">Antiviral defense</keyword>
<dbReference type="Proteomes" id="UP000284434">
    <property type="component" value="Unassembled WGS sequence"/>
</dbReference>
<sequence>MRINLKTTSSQMCIPFNYQPKLVGTLHKWLGPNDIHGKLAMHSFSWLMGGSTTTNGIVFDNGARFFISFHDPDRIRQIVRTILEDPVMFEGLIVTDVSIQPDPDLSNCEFFKIGSPVFIQRRLEDGSNKHYTYEDTVAGNLLEETLRHKMQVAGLPDDRTLKISFATEYPKKKIKTIYYNGIGNRTSWCPVRIQGKPETKVFAWATGIGNSTGAGFGSIY</sequence>
<dbReference type="EMBL" id="QSCO01000012">
    <property type="protein sequence ID" value="RGY06523.1"/>
    <property type="molecule type" value="Genomic_DNA"/>
</dbReference>
<gene>
    <name evidence="7" type="primary">cas6</name>
    <name evidence="7" type="ORF">DXA53_09940</name>
    <name evidence="5" type="ORF">L0P03_16560</name>
    <name evidence="6" type="ORF">PN645_16500</name>
</gene>
<dbReference type="GO" id="GO:0051607">
    <property type="term" value="P:defense response to virus"/>
    <property type="evidence" value="ECO:0007669"/>
    <property type="project" value="UniProtKB-KW"/>
</dbReference>
<dbReference type="PANTHER" id="PTHR36984:SF1">
    <property type="entry name" value="CRISPR-ASSOCIATED ENDORIBONUCLEASE CAS6 1"/>
    <property type="match status" value="1"/>
</dbReference>
<reference evidence="5" key="2">
    <citation type="submission" date="2022-01" db="EMBL/GenBank/DDBJ databases">
        <title>Collection of gut derived symbiotic bacterial strains cultured from healthy donors.</title>
        <authorList>
            <person name="Lin H."/>
            <person name="Kohout C."/>
            <person name="Waligurski E."/>
            <person name="Pamer E.G."/>
        </authorList>
    </citation>
    <scope>NUCLEOTIDE SEQUENCE</scope>
    <source>
        <strain evidence="5">DFI.1.149</strain>
    </source>
</reference>
<evidence type="ECO:0000256" key="1">
    <source>
        <dbReference type="ARBA" id="ARBA00005937"/>
    </source>
</evidence>